<feature type="transmembrane region" description="Helical" evidence="2">
    <location>
        <begin position="63"/>
        <end position="79"/>
    </location>
</feature>
<comment type="similarity">
    <text evidence="1">Belongs to the peptidase A24 family.</text>
</comment>
<dbReference type="EMBL" id="CAEZTF010000020">
    <property type="protein sequence ID" value="CAB4555643.1"/>
    <property type="molecule type" value="Genomic_DNA"/>
</dbReference>
<dbReference type="PANTHER" id="PTHR30487:SF0">
    <property type="entry name" value="PREPILIN LEADER PEPTIDASE_N-METHYLTRANSFERASE-RELATED"/>
    <property type="match status" value="1"/>
</dbReference>
<dbReference type="AlphaFoldDB" id="A0A6J6CZT3"/>
<dbReference type="InterPro" id="IPR050882">
    <property type="entry name" value="Prepilin_peptidase/N-MTase"/>
</dbReference>
<feature type="transmembrane region" description="Helical" evidence="2">
    <location>
        <begin position="141"/>
        <end position="159"/>
    </location>
</feature>
<keyword evidence="2" id="KW-0472">Membrane</keyword>
<dbReference type="GO" id="GO:0005886">
    <property type="term" value="C:plasma membrane"/>
    <property type="evidence" value="ECO:0007669"/>
    <property type="project" value="TreeGrafter"/>
</dbReference>
<organism evidence="4">
    <name type="scientific">freshwater metagenome</name>
    <dbReference type="NCBI Taxonomy" id="449393"/>
    <lineage>
        <taxon>unclassified sequences</taxon>
        <taxon>metagenomes</taxon>
        <taxon>ecological metagenomes</taxon>
    </lineage>
</organism>
<sequence>MEVLANLFAAAGSIYILAVMYPLVRIDIREHRLPNVLVLPAFPITLIGQVIGCWILFEWQRVAFSISASIVALLIGLVANRFASLGMGDVKLIAAAAMALGWYSPVSPVLFVFLGFVVASAVVFVMLLLQKTTLSNSIALGPYLLAGFAVTQILTWSMYFGGFTPYFFM</sequence>
<dbReference type="GO" id="GO:0004190">
    <property type="term" value="F:aspartic-type endopeptidase activity"/>
    <property type="evidence" value="ECO:0007669"/>
    <property type="project" value="InterPro"/>
</dbReference>
<dbReference type="InterPro" id="IPR000045">
    <property type="entry name" value="Prepilin_IV_endopep_pep"/>
</dbReference>
<keyword evidence="2" id="KW-0812">Transmembrane</keyword>
<accession>A0A6J6CZT3</accession>
<proteinExistence type="inferred from homology"/>
<protein>
    <submittedName>
        <fullName evidence="4">Unannotated protein</fullName>
    </submittedName>
</protein>
<evidence type="ECO:0000256" key="1">
    <source>
        <dbReference type="ARBA" id="ARBA00005801"/>
    </source>
</evidence>
<reference evidence="4" key="1">
    <citation type="submission" date="2020-05" db="EMBL/GenBank/DDBJ databases">
        <authorList>
            <person name="Chiriac C."/>
            <person name="Salcher M."/>
            <person name="Ghai R."/>
            <person name="Kavagutti S V."/>
        </authorList>
    </citation>
    <scope>NUCLEOTIDE SEQUENCE</scope>
</reference>
<evidence type="ECO:0000313" key="4">
    <source>
        <dbReference type="EMBL" id="CAB4555643.1"/>
    </source>
</evidence>
<feature type="transmembrane region" description="Helical" evidence="2">
    <location>
        <begin position="6"/>
        <end position="24"/>
    </location>
</feature>
<feature type="domain" description="Prepilin type IV endopeptidase peptidase" evidence="3">
    <location>
        <begin position="16"/>
        <end position="121"/>
    </location>
</feature>
<evidence type="ECO:0000259" key="3">
    <source>
        <dbReference type="Pfam" id="PF01478"/>
    </source>
</evidence>
<evidence type="ECO:0000256" key="2">
    <source>
        <dbReference type="SAM" id="Phobius"/>
    </source>
</evidence>
<dbReference type="PANTHER" id="PTHR30487">
    <property type="entry name" value="TYPE 4 PREPILIN-LIKE PROTEINS LEADER PEPTIDE-PROCESSING ENZYME"/>
    <property type="match status" value="1"/>
</dbReference>
<gene>
    <name evidence="4" type="ORF">UFOPK1618_00193</name>
</gene>
<feature type="transmembrane region" description="Helical" evidence="2">
    <location>
        <begin position="109"/>
        <end position="129"/>
    </location>
</feature>
<feature type="transmembrane region" description="Helical" evidence="2">
    <location>
        <begin position="36"/>
        <end position="57"/>
    </location>
</feature>
<keyword evidence="2" id="KW-1133">Transmembrane helix</keyword>
<dbReference type="Pfam" id="PF01478">
    <property type="entry name" value="Peptidase_A24"/>
    <property type="match status" value="1"/>
</dbReference>
<dbReference type="Gene3D" id="1.20.120.1220">
    <property type="match status" value="1"/>
</dbReference>
<name>A0A6J6CZT3_9ZZZZ</name>
<dbReference type="GO" id="GO:0006465">
    <property type="term" value="P:signal peptide processing"/>
    <property type="evidence" value="ECO:0007669"/>
    <property type="project" value="TreeGrafter"/>
</dbReference>